<dbReference type="PATRIC" id="fig|1608994.3.peg.3377"/>
<dbReference type="STRING" id="1608994.TU86_13615"/>
<sequence length="66" mass="7639">MTFLELLDVIVLTSAVTVVLTLLSRRIRLRLKVSLEQYLRPRYMKSRGVRRRASASSSSRTPDEFV</sequence>
<dbReference type="AlphaFoldDB" id="A0A0J6IXI3"/>
<accession>A0A0J6IXI3</accession>
<feature type="transmembrane region" description="Helical" evidence="2">
    <location>
        <begin position="6"/>
        <end position="23"/>
    </location>
</feature>
<comment type="caution">
    <text evidence="3">The sequence shown here is derived from an EMBL/GenBank/DDBJ whole genome shotgun (WGS) entry which is preliminary data.</text>
</comment>
<keyword evidence="2" id="KW-1133">Transmembrane helix</keyword>
<proteinExistence type="predicted"/>
<dbReference type="InterPro" id="IPR019995">
    <property type="entry name" value="Cellulose_BcsF/YhjT"/>
</dbReference>
<feature type="region of interest" description="Disordered" evidence="1">
    <location>
        <begin position="46"/>
        <end position="66"/>
    </location>
</feature>
<reference evidence="3 4" key="1">
    <citation type="submission" date="2015-02" db="EMBL/GenBank/DDBJ databases">
        <title>Pseudomonas helleri sp. nov. and Pseudomonas weihenstephanensis sp. nov., isolated from raw cows milk.</title>
        <authorList>
            <person name="von Neubeck M."/>
            <person name="Huptas C."/>
            <person name="Wenning M."/>
            <person name="Scherer S."/>
        </authorList>
    </citation>
    <scope>NUCLEOTIDE SEQUENCE [LARGE SCALE GENOMIC DNA]</scope>
    <source>
        <strain evidence="3 4">DSM 29166</strain>
    </source>
</reference>
<dbReference type="RefSeq" id="WP_048364847.1">
    <property type="nucleotide sequence ID" value="NZ_JYLF01000005.1"/>
</dbReference>
<evidence type="ECO:0000313" key="4">
    <source>
        <dbReference type="Proteomes" id="UP000036325"/>
    </source>
</evidence>
<gene>
    <name evidence="3" type="ORF">TU86_13615</name>
</gene>
<evidence type="ECO:0000313" key="3">
    <source>
        <dbReference type="EMBL" id="KMN13122.1"/>
    </source>
</evidence>
<keyword evidence="2" id="KW-0812">Transmembrane</keyword>
<evidence type="ECO:0000256" key="1">
    <source>
        <dbReference type="SAM" id="MobiDB-lite"/>
    </source>
</evidence>
<protein>
    <submittedName>
        <fullName evidence="3">Uncharacterized protein</fullName>
    </submittedName>
</protein>
<dbReference type="Proteomes" id="UP000036325">
    <property type="component" value="Unassembled WGS sequence"/>
</dbReference>
<dbReference type="Pfam" id="PF11120">
    <property type="entry name" value="CBP_BcsF"/>
    <property type="match status" value="1"/>
</dbReference>
<organism evidence="3 4">
    <name type="scientific">Pseudomonas weihenstephanensis</name>
    <dbReference type="NCBI Taxonomy" id="1608994"/>
    <lineage>
        <taxon>Bacteria</taxon>
        <taxon>Pseudomonadati</taxon>
        <taxon>Pseudomonadota</taxon>
        <taxon>Gammaproteobacteria</taxon>
        <taxon>Pseudomonadales</taxon>
        <taxon>Pseudomonadaceae</taxon>
        <taxon>Pseudomonas</taxon>
    </lineage>
</organism>
<name>A0A0J6IXI3_9PSED</name>
<keyword evidence="2" id="KW-0472">Membrane</keyword>
<accession>A0A0J6ILX5</accession>
<dbReference type="EMBL" id="JYLF01000005">
    <property type="protein sequence ID" value="KMN13122.1"/>
    <property type="molecule type" value="Genomic_DNA"/>
</dbReference>
<evidence type="ECO:0000256" key="2">
    <source>
        <dbReference type="SAM" id="Phobius"/>
    </source>
</evidence>